<name>A0A2A2GEJ7_9BACT</name>
<gene>
    <name evidence="1" type="ORF">CK503_01635</name>
</gene>
<accession>A0A2A2GEJ7</accession>
<reference evidence="1 2" key="1">
    <citation type="submission" date="2017-08" db="EMBL/GenBank/DDBJ databases">
        <title>Aliifodinibius alkalisoli sp. nov., isolated from saline alkaline soil.</title>
        <authorList>
            <person name="Liu D."/>
            <person name="Zhang G."/>
        </authorList>
    </citation>
    <scope>NUCLEOTIDE SEQUENCE [LARGE SCALE GENOMIC DNA]</scope>
    <source>
        <strain evidence="1 2">WN023</strain>
    </source>
</reference>
<dbReference type="AlphaFoldDB" id="A0A2A2GEJ7"/>
<sequence length="136" mass="15733">MLAGGFLLLGVCDRGVAQERDTTSTTIEQDEEDDTSIQLDQQYNRSVSGGALTDMGTYDVPSSKQYYQAPFEAQKELDQFMEEYRKEMEESNYWHFLRAISPYIRLHLGVSDFNQLQIVGRDNPLWQSYSNDKELE</sequence>
<keyword evidence="2" id="KW-1185">Reference proteome</keyword>
<comment type="caution">
    <text evidence="1">The sequence shown here is derived from an EMBL/GenBank/DDBJ whole genome shotgun (WGS) entry which is preliminary data.</text>
</comment>
<protein>
    <submittedName>
        <fullName evidence="1">Uncharacterized protein</fullName>
    </submittedName>
</protein>
<dbReference type="EMBL" id="NSKE01000001">
    <property type="protein sequence ID" value="PAU95788.1"/>
    <property type="molecule type" value="Genomic_DNA"/>
</dbReference>
<proteinExistence type="predicted"/>
<dbReference type="Proteomes" id="UP000218831">
    <property type="component" value="Unassembled WGS sequence"/>
</dbReference>
<evidence type="ECO:0000313" key="1">
    <source>
        <dbReference type="EMBL" id="PAU95788.1"/>
    </source>
</evidence>
<organism evidence="1 2">
    <name type="scientific">Fodinibius salipaludis</name>
    <dbReference type="NCBI Taxonomy" id="2032627"/>
    <lineage>
        <taxon>Bacteria</taxon>
        <taxon>Pseudomonadati</taxon>
        <taxon>Balneolota</taxon>
        <taxon>Balneolia</taxon>
        <taxon>Balneolales</taxon>
        <taxon>Balneolaceae</taxon>
        <taxon>Fodinibius</taxon>
    </lineage>
</organism>
<evidence type="ECO:0000313" key="2">
    <source>
        <dbReference type="Proteomes" id="UP000218831"/>
    </source>
</evidence>